<evidence type="ECO:0000256" key="1">
    <source>
        <dbReference type="SAM" id="Coils"/>
    </source>
</evidence>
<protein>
    <submittedName>
        <fullName evidence="3">Uncharacterized protein</fullName>
    </submittedName>
</protein>
<feature type="region of interest" description="Disordered" evidence="2">
    <location>
        <begin position="1"/>
        <end position="55"/>
    </location>
</feature>
<proteinExistence type="predicted"/>
<dbReference type="AlphaFoldDB" id="A0AAW1HWZ8"/>
<feature type="compositionally biased region" description="Low complexity" evidence="2">
    <location>
        <begin position="22"/>
        <end position="40"/>
    </location>
</feature>
<reference evidence="3" key="1">
    <citation type="submission" date="2024-03" db="EMBL/GenBank/DDBJ databases">
        <title>WGS assembly of Saponaria officinalis var. Norfolk2.</title>
        <authorList>
            <person name="Jenkins J."/>
            <person name="Shu S."/>
            <person name="Grimwood J."/>
            <person name="Barry K."/>
            <person name="Goodstein D."/>
            <person name="Schmutz J."/>
            <person name="Leebens-Mack J."/>
            <person name="Osbourn A."/>
        </authorList>
    </citation>
    <scope>NUCLEOTIDE SEQUENCE [LARGE SCALE GENOMIC DNA]</scope>
    <source>
        <strain evidence="3">JIC</strain>
    </source>
</reference>
<gene>
    <name evidence="3" type="ORF">RND81_10G002900</name>
</gene>
<dbReference type="Proteomes" id="UP001443914">
    <property type="component" value="Unassembled WGS sequence"/>
</dbReference>
<dbReference type="Gene3D" id="1.20.930.20">
    <property type="entry name" value="Adaptor protein Cbl, N-terminal domain"/>
    <property type="match status" value="1"/>
</dbReference>
<evidence type="ECO:0000256" key="2">
    <source>
        <dbReference type="SAM" id="MobiDB-lite"/>
    </source>
</evidence>
<organism evidence="3 4">
    <name type="scientific">Saponaria officinalis</name>
    <name type="common">Common soapwort</name>
    <name type="synonym">Lychnis saponaria</name>
    <dbReference type="NCBI Taxonomy" id="3572"/>
    <lineage>
        <taxon>Eukaryota</taxon>
        <taxon>Viridiplantae</taxon>
        <taxon>Streptophyta</taxon>
        <taxon>Embryophyta</taxon>
        <taxon>Tracheophyta</taxon>
        <taxon>Spermatophyta</taxon>
        <taxon>Magnoliopsida</taxon>
        <taxon>eudicotyledons</taxon>
        <taxon>Gunneridae</taxon>
        <taxon>Pentapetalae</taxon>
        <taxon>Caryophyllales</taxon>
        <taxon>Caryophyllaceae</taxon>
        <taxon>Caryophylleae</taxon>
        <taxon>Saponaria</taxon>
    </lineage>
</organism>
<name>A0AAW1HWZ8_SAPOF</name>
<feature type="coiled-coil region" evidence="1">
    <location>
        <begin position="142"/>
        <end position="176"/>
    </location>
</feature>
<comment type="caution">
    <text evidence="3">The sequence shown here is derived from an EMBL/GenBank/DDBJ whole genome shotgun (WGS) entry which is preliminary data.</text>
</comment>
<sequence>MKFAAPSPSASSAKKKKTMHVASSPLSPPASSSIPADVSPIEATPISRHPPTPTVIPTVAGSSGSVTAHFPEGFGNDDFVKYFPALDQIMFPPYVEEFKRYSPEDMGDIAAVNCLAALQSALYNRRTINRVQTASLATSSKNRELADKATTMEQQCRELKDRVVELKADLAEAKAQKKESVDGLARTQKVWSNFDEALKTADARIEELTNLATDIAAYATWKGKVNGMRAALEGPLTLADVEEEERQLGELYPTPPDVSILFPEAGEVNSPHTVVDAAAEEAGASQAAAVKKTAAADSDAGVPVQPNPIPVKESQVEAREEQ</sequence>
<feature type="compositionally biased region" description="Low complexity" evidence="2">
    <location>
        <begin position="1"/>
        <end position="12"/>
    </location>
</feature>
<keyword evidence="1" id="KW-0175">Coiled coil</keyword>
<dbReference type="GO" id="GO:0007166">
    <property type="term" value="P:cell surface receptor signaling pathway"/>
    <property type="evidence" value="ECO:0007669"/>
    <property type="project" value="InterPro"/>
</dbReference>
<evidence type="ECO:0000313" key="3">
    <source>
        <dbReference type="EMBL" id="KAK9681448.1"/>
    </source>
</evidence>
<feature type="region of interest" description="Disordered" evidence="2">
    <location>
        <begin position="289"/>
        <end position="322"/>
    </location>
</feature>
<keyword evidence="4" id="KW-1185">Reference proteome</keyword>
<accession>A0AAW1HWZ8</accession>
<dbReference type="EMBL" id="JBDFQZ010000010">
    <property type="protein sequence ID" value="KAK9681448.1"/>
    <property type="molecule type" value="Genomic_DNA"/>
</dbReference>
<feature type="compositionally biased region" description="Low complexity" evidence="2">
    <location>
        <begin position="289"/>
        <end position="300"/>
    </location>
</feature>
<evidence type="ECO:0000313" key="4">
    <source>
        <dbReference type="Proteomes" id="UP001443914"/>
    </source>
</evidence>
<dbReference type="InterPro" id="IPR036537">
    <property type="entry name" value="Adaptor_Cbl_N_dom_sf"/>
</dbReference>